<dbReference type="HOGENOM" id="CLU_691604_0_0_1"/>
<evidence type="ECO:0000256" key="1">
    <source>
        <dbReference type="ARBA" id="ARBA00022737"/>
    </source>
</evidence>
<evidence type="ECO:0000313" key="3">
    <source>
        <dbReference type="EMBL" id="EKX43686.1"/>
    </source>
</evidence>
<dbReference type="SMART" id="SM00698">
    <property type="entry name" value="MORN"/>
    <property type="match status" value="4"/>
</dbReference>
<sequence>MTSSDEEGPESAAGDEQEGQELTISHNIQSRCAPKAFAFTNRHRRCSSCGRPVAPNRSTAFSKGPARLWERVPCQEADTADGYASKSTRTRRALEEDYERCELCYDHRTDLAALMRHRSLPVVNGLNLLARYEAQDVTGTDVIAYPDGSQYIGDVKESKRHGRGIMLYANGSKYLGMWWEDKMHGIGEASFRLGGLYRGEWYMGQRQGHGSYIYSQTWVKKVCFSPAVVVVVVVMMMVKELLEEYVGGWMQDKPMVLGDDKNGWGIQTWKNGDVYIGCFRDGNQDGHGTWRAGKGRRIRGREIGLKGKEWENGKFLGVGEFDDAKILDKEDIKAEKKAEKEQQKASDGAMRLPPLSGKKPADPGGGGGAGLSEAELMKRDVAEEVQASLEKAAQERFRR</sequence>
<evidence type="ECO:0000313" key="5">
    <source>
        <dbReference type="Proteomes" id="UP000011087"/>
    </source>
</evidence>
<dbReference type="eggNOG" id="KOG0231">
    <property type="taxonomic scope" value="Eukaryota"/>
</dbReference>
<feature type="compositionally biased region" description="Acidic residues" evidence="2">
    <location>
        <begin position="1"/>
        <end position="19"/>
    </location>
</feature>
<dbReference type="Gene3D" id="2.20.110.10">
    <property type="entry name" value="Histone H3 K4-specific methyltransferase SET7/9 N-terminal domain"/>
    <property type="match status" value="1"/>
</dbReference>
<name>L1J596_GUITC</name>
<protein>
    <submittedName>
        <fullName evidence="3 4">Uncharacterized protein</fullName>
    </submittedName>
</protein>
<dbReference type="RefSeq" id="XP_005830666.1">
    <property type="nucleotide sequence ID" value="XM_005830609.1"/>
</dbReference>
<dbReference type="SMR" id="L1J596"/>
<dbReference type="Proteomes" id="UP000011087">
    <property type="component" value="Unassembled WGS sequence"/>
</dbReference>
<dbReference type="PANTHER" id="PTHR23084">
    <property type="entry name" value="PHOSPHATIDYLINOSITOL-4-PHOSPHATE 5-KINASE RELATED"/>
    <property type="match status" value="1"/>
</dbReference>
<dbReference type="KEGG" id="gtt:GUITHDRAFT_140429"/>
<dbReference type="GeneID" id="17300326"/>
<gene>
    <name evidence="3" type="ORF">GUITHDRAFT_140429</name>
</gene>
<keyword evidence="1" id="KW-0677">Repeat</keyword>
<dbReference type="PANTHER" id="PTHR23084:SF263">
    <property type="entry name" value="MORN REPEAT-CONTAINING PROTEIN 1"/>
    <property type="match status" value="1"/>
</dbReference>
<keyword evidence="5" id="KW-1185">Reference proteome</keyword>
<reference evidence="3 5" key="1">
    <citation type="journal article" date="2012" name="Nature">
        <title>Algal genomes reveal evolutionary mosaicism and the fate of nucleomorphs.</title>
        <authorList>
            <consortium name="DOE Joint Genome Institute"/>
            <person name="Curtis B.A."/>
            <person name="Tanifuji G."/>
            <person name="Burki F."/>
            <person name="Gruber A."/>
            <person name="Irimia M."/>
            <person name="Maruyama S."/>
            <person name="Arias M.C."/>
            <person name="Ball S.G."/>
            <person name="Gile G.H."/>
            <person name="Hirakawa Y."/>
            <person name="Hopkins J.F."/>
            <person name="Kuo A."/>
            <person name="Rensing S.A."/>
            <person name="Schmutz J."/>
            <person name="Symeonidi A."/>
            <person name="Elias M."/>
            <person name="Eveleigh R.J."/>
            <person name="Herman E.K."/>
            <person name="Klute M.J."/>
            <person name="Nakayama T."/>
            <person name="Obornik M."/>
            <person name="Reyes-Prieto A."/>
            <person name="Armbrust E.V."/>
            <person name="Aves S.J."/>
            <person name="Beiko R.G."/>
            <person name="Coutinho P."/>
            <person name="Dacks J.B."/>
            <person name="Durnford D.G."/>
            <person name="Fast N.M."/>
            <person name="Green B.R."/>
            <person name="Grisdale C.J."/>
            <person name="Hempel F."/>
            <person name="Henrissat B."/>
            <person name="Hoppner M.P."/>
            <person name="Ishida K."/>
            <person name="Kim E."/>
            <person name="Koreny L."/>
            <person name="Kroth P.G."/>
            <person name="Liu Y."/>
            <person name="Malik S.B."/>
            <person name="Maier U.G."/>
            <person name="McRose D."/>
            <person name="Mock T."/>
            <person name="Neilson J.A."/>
            <person name="Onodera N.T."/>
            <person name="Poole A.M."/>
            <person name="Pritham E.J."/>
            <person name="Richards T.A."/>
            <person name="Rocap G."/>
            <person name="Roy S.W."/>
            <person name="Sarai C."/>
            <person name="Schaack S."/>
            <person name="Shirato S."/>
            <person name="Slamovits C.H."/>
            <person name="Spencer D.F."/>
            <person name="Suzuki S."/>
            <person name="Worden A.Z."/>
            <person name="Zauner S."/>
            <person name="Barry K."/>
            <person name="Bell C."/>
            <person name="Bharti A.K."/>
            <person name="Crow J.A."/>
            <person name="Grimwood J."/>
            <person name="Kramer R."/>
            <person name="Lindquist E."/>
            <person name="Lucas S."/>
            <person name="Salamov A."/>
            <person name="McFadden G.I."/>
            <person name="Lane C.E."/>
            <person name="Keeling P.J."/>
            <person name="Gray M.W."/>
            <person name="Grigoriev I.V."/>
            <person name="Archibald J.M."/>
        </authorList>
    </citation>
    <scope>NUCLEOTIDE SEQUENCE</scope>
    <source>
        <strain evidence="3 5">CCMP2712</strain>
    </source>
</reference>
<organism evidence="3">
    <name type="scientific">Guillardia theta (strain CCMP2712)</name>
    <name type="common">Cryptophyte</name>
    <dbReference type="NCBI Taxonomy" id="905079"/>
    <lineage>
        <taxon>Eukaryota</taxon>
        <taxon>Cryptophyceae</taxon>
        <taxon>Pyrenomonadales</taxon>
        <taxon>Geminigeraceae</taxon>
        <taxon>Guillardia</taxon>
    </lineage>
</organism>
<dbReference type="AlphaFoldDB" id="L1J596"/>
<accession>L1J596</accession>
<feature type="region of interest" description="Disordered" evidence="2">
    <location>
        <begin position="1"/>
        <end position="21"/>
    </location>
</feature>
<dbReference type="OrthoDB" id="270720at2759"/>
<dbReference type="Pfam" id="PF02493">
    <property type="entry name" value="MORN"/>
    <property type="match status" value="4"/>
</dbReference>
<dbReference type="PaxDb" id="55529-EKX43686"/>
<feature type="region of interest" description="Disordered" evidence="2">
    <location>
        <begin position="334"/>
        <end position="377"/>
    </location>
</feature>
<feature type="compositionally biased region" description="Basic and acidic residues" evidence="2">
    <location>
        <begin position="334"/>
        <end position="344"/>
    </location>
</feature>
<dbReference type="InterPro" id="IPR003409">
    <property type="entry name" value="MORN"/>
</dbReference>
<dbReference type="SUPFAM" id="SSF82185">
    <property type="entry name" value="Histone H3 K4-specific methyltransferase SET7/9 N-terminal domain"/>
    <property type="match status" value="2"/>
</dbReference>
<dbReference type="EMBL" id="JH993009">
    <property type="protein sequence ID" value="EKX43686.1"/>
    <property type="molecule type" value="Genomic_DNA"/>
</dbReference>
<dbReference type="EnsemblProtists" id="EKX43686">
    <property type="protein sequence ID" value="EKX43686"/>
    <property type="gene ID" value="GUITHDRAFT_140429"/>
</dbReference>
<proteinExistence type="predicted"/>
<evidence type="ECO:0000313" key="4">
    <source>
        <dbReference type="EnsemblProtists" id="EKX43686"/>
    </source>
</evidence>
<evidence type="ECO:0000256" key="2">
    <source>
        <dbReference type="SAM" id="MobiDB-lite"/>
    </source>
</evidence>
<reference evidence="4" key="3">
    <citation type="submission" date="2015-06" db="UniProtKB">
        <authorList>
            <consortium name="EnsemblProtists"/>
        </authorList>
    </citation>
    <scope>IDENTIFICATION</scope>
</reference>
<reference evidence="5" key="2">
    <citation type="submission" date="2012-11" db="EMBL/GenBank/DDBJ databases">
        <authorList>
            <person name="Kuo A."/>
            <person name="Curtis B.A."/>
            <person name="Tanifuji G."/>
            <person name="Burki F."/>
            <person name="Gruber A."/>
            <person name="Irimia M."/>
            <person name="Maruyama S."/>
            <person name="Arias M.C."/>
            <person name="Ball S.G."/>
            <person name="Gile G.H."/>
            <person name="Hirakawa Y."/>
            <person name="Hopkins J.F."/>
            <person name="Rensing S.A."/>
            <person name="Schmutz J."/>
            <person name="Symeonidi A."/>
            <person name="Elias M."/>
            <person name="Eveleigh R.J."/>
            <person name="Herman E.K."/>
            <person name="Klute M.J."/>
            <person name="Nakayama T."/>
            <person name="Obornik M."/>
            <person name="Reyes-Prieto A."/>
            <person name="Armbrust E.V."/>
            <person name="Aves S.J."/>
            <person name="Beiko R.G."/>
            <person name="Coutinho P."/>
            <person name="Dacks J.B."/>
            <person name="Durnford D.G."/>
            <person name="Fast N.M."/>
            <person name="Green B.R."/>
            <person name="Grisdale C."/>
            <person name="Hempe F."/>
            <person name="Henrissat B."/>
            <person name="Hoppner M.P."/>
            <person name="Ishida K.-I."/>
            <person name="Kim E."/>
            <person name="Koreny L."/>
            <person name="Kroth P.G."/>
            <person name="Liu Y."/>
            <person name="Malik S.-B."/>
            <person name="Maier U.G."/>
            <person name="McRose D."/>
            <person name="Mock T."/>
            <person name="Neilson J.A."/>
            <person name="Onodera N.T."/>
            <person name="Poole A.M."/>
            <person name="Pritham E.J."/>
            <person name="Richards T.A."/>
            <person name="Rocap G."/>
            <person name="Roy S.W."/>
            <person name="Sarai C."/>
            <person name="Schaack S."/>
            <person name="Shirato S."/>
            <person name="Slamovits C.H."/>
            <person name="Spencer D.F."/>
            <person name="Suzuki S."/>
            <person name="Worden A.Z."/>
            <person name="Zauner S."/>
            <person name="Barry K."/>
            <person name="Bell C."/>
            <person name="Bharti A.K."/>
            <person name="Crow J.A."/>
            <person name="Grimwood J."/>
            <person name="Kramer R."/>
            <person name="Lindquist E."/>
            <person name="Lucas S."/>
            <person name="Salamov A."/>
            <person name="McFadden G.I."/>
            <person name="Lane C.E."/>
            <person name="Keeling P.J."/>
            <person name="Gray M.W."/>
            <person name="Grigoriev I.V."/>
            <person name="Archibald J.M."/>
        </authorList>
    </citation>
    <scope>NUCLEOTIDE SEQUENCE</scope>
    <source>
        <strain evidence="5">CCMP2712</strain>
    </source>
</reference>
<dbReference type="OMA" id="FPDGRMH"/>